<dbReference type="InterPro" id="IPR005824">
    <property type="entry name" value="KOW"/>
</dbReference>
<dbReference type="SMART" id="SM00739">
    <property type="entry name" value="KOW"/>
    <property type="match status" value="1"/>
</dbReference>
<evidence type="ECO:0000313" key="9">
    <source>
        <dbReference type="Proteomes" id="UP000030747"/>
    </source>
</evidence>
<comment type="function">
    <text evidence="1">One of two assembly initiator proteins, it binds directly to the 5'-end of the 23S rRNA, where it nucleates assembly of the 50S subunit.</text>
</comment>
<dbReference type="GO" id="GO:0003735">
    <property type="term" value="F:structural constituent of ribosome"/>
    <property type="evidence" value="ECO:0007669"/>
    <property type="project" value="InterPro"/>
</dbReference>
<dbReference type="Pfam" id="PF00467">
    <property type="entry name" value="KOW"/>
    <property type="match status" value="1"/>
</dbReference>
<dbReference type="GO" id="GO:0005840">
    <property type="term" value="C:ribosome"/>
    <property type="evidence" value="ECO:0007669"/>
    <property type="project" value="UniProtKB-KW"/>
</dbReference>
<feature type="domain" description="KOW" evidence="7">
    <location>
        <begin position="56"/>
        <end position="83"/>
    </location>
</feature>
<gene>
    <name evidence="8" type="ORF">ETH_00002700</name>
</gene>
<dbReference type="Pfam" id="PF17136">
    <property type="entry name" value="ribosomal_L24"/>
    <property type="match status" value="1"/>
</dbReference>
<dbReference type="NCBIfam" id="TIGR01079">
    <property type="entry name" value="rplX_bact"/>
    <property type="match status" value="1"/>
</dbReference>
<sequence>MSRFVKAYLKAKRLNYRQTPLPFTPKFLELSKEPSVPPPLRERQQPQRVDLAKHLNIKEGDLVEVLHGRDQNRRGIILKINHRRNTAIVEGCNLKRSFWSPRVGGPSLATEELPIHLTNLALLDPIVKRPTRVKRRYMMNGEVVRISKLS</sequence>
<dbReference type="EMBL" id="HG673797">
    <property type="protein sequence ID" value="CDJ37951.1"/>
    <property type="molecule type" value="Genomic_DNA"/>
</dbReference>
<reference evidence="8" key="1">
    <citation type="submission" date="2013-10" db="EMBL/GenBank/DDBJ databases">
        <title>Genomic analysis of the causative agents of coccidiosis in chickens.</title>
        <authorList>
            <person name="Reid A.J."/>
            <person name="Blake D."/>
            <person name="Billington K."/>
            <person name="Browne H."/>
            <person name="Dunn M."/>
            <person name="Hung S."/>
            <person name="Kawahara F."/>
            <person name="Miranda-Saavedra D."/>
            <person name="Mourier T."/>
            <person name="Nagra H."/>
            <person name="Otto T.D."/>
            <person name="Rawlings N."/>
            <person name="Sanchez A."/>
            <person name="Sanders M."/>
            <person name="Subramaniam C."/>
            <person name="Tay Y."/>
            <person name="Dear P."/>
            <person name="Doerig C."/>
            <person name="Gruber A."/>
            <person name="Parkinson J."/>
            <person name="Shirley M."/>
            <person name="Wan K.L."/>
            <person name="Berriman M."/>
            <person name="Tomley F."/>
            <person name="Pain A."/>
        </authorList>
    </citation>
    <scope>NUCLEOTIDE SEQUENCE [LARGE SCALE GENOMIC DNA]</scope>
    <source>
        <strain evidence="8">Houghton</strain>
    </source>
</reference>
<dbReference type="Gene3D" id="2.30.30.30">
    <property type="match status" value="1"/>
</dbReference>
<dbReference type="InterPro" id="IPR057264">
    <property type="entry name" value="Ribosomal_uL24_C"/>
</dbReference>
<dbReference type="GO" id="GO:0003723">
    <property type="term" value="F:RNA binding"/>
    <property type="evidence" value="ECO:0007669"/>
    <property type="project" value="InterPro"/>
</dbReference>
<accession>U6KMB6</accession>
<keyword evidence="4 8" id="KW-0689">Ribosomal protein</keyword>
<dbReference type="InterPro" id="IPR014722">
    <property type="entry name" value="Rib_uL2_dom2"/>
</dbReference>
<organism evidence="8 9">
    <name type="scientific">Eimeria tenella</name>
    <name type="common">Coccidian parasite</name>
    <dbReference type="NCBI Taxonomy" id="5802"/>
    <lineage>
        <taxon>Eukaryota</taxon>
        <taxon>Sar</taxon>
        <taxon>Alveolata</taxon>
        <taxon>Apicomplexa</taxon>
        <taxon>Conoidasida</taxon>
        <taxon>Coccidia</taxon>
        <taxon>Eucoccidiorida</taxon>
        <taxon>Eimeriorina</taxon>
        <taxon>Eimeriidae</taxon>
        <taxon>Eimeria</taxon>
    </lineage>
</organism>
<dbReference type="OrthoDB" id="359154at2759"/>
<evidence type="ECO:0000313" key="8">
    <source>
        <dbReference type="EMBL" id="CDJ37951.1"/>
    </source>
</evidence>
<dbReference type="GeneID" id="25249753"/>
<evidence type="ECO:0000256" key="6">
    <source>
        <dbReference type="ARBA" id="ARBA00035282"/>
    </source>
</evidence>
<dbReference type="GO" id="GO:1990904">
    <property type="term" value="C:ribonucleoprotein complex"/>
    <property type="evidence" value="ECO:0007669"/>
    <property type="project" value="UniProtKB-KW"/>
</dbReference>
<dbReference type="OMA" id="MASKPIN"/>
<dbReference type="AlphaFoldDB" id="U6KMB6"/>
<proteinExistence type="inferred from homology"/>
<evidence type="ECO:0000256" key="1">
    <source>
        <dbReference type="ARBA" id="ARBA00004072"/>
    </source>
</evidence>
<dbReference type="VEuPathDB" id="ToxoDB:ETH2_1477700"/>
<evidence type="ECO:0000256" key="3">
    <source>
        <dbReference type="ARBA" id="ARBA00011838"/>
    </source>
</evidence>
<dbReference type="SUPFAM" id="SSF50104">
    <property type="entry name" value="Translation proteins SH3-like domain"/>
    <property type="match status" value="1"/>
</dbReference>
<keyword evidence="9" id="KW-1185">Reference proteome</keyword>
<dbReference type="InterPro" id="IPR003256">
    <property type="entry name" value="Ribosomal_uL24"/>
</dbReference>
<dbReference type="GO" id="GO:0006412">
    <property type="term" value="P:translation"/>
    <property type="evidence" value="ECO:0007669"/>
    <property type="project" value="InterPro"/>
</dbReference>
<dbReference type="CDD" id="cd06089">
    <property type="entry name" value="KOW_RPL26"/>
    <property type="match status" value="1"/>
</dbReference>
<dbReference type="InterPro" id="IPR041988">
    <property type="entry name" value="Ribosomal_uL24_KOW"/>
</dbReference>
<dbReference type="PANTHER" id="PTHR12903">
    <property type="entry name" value="MITOCHONDRIAL RIBOSOMAL PROTEIN L24"/>
    <property type="match status" value="1"/>
</dbReference>
<dbReference type="InterPro" id="IPR008991">
    <property type="entry name" value="Translation_prot_SH3-like_sf"/>
</dbReference>
<comment type="similarity">
    <text evidence="2">Belongs to the universal ribosomal protein uL24 family.</text>
</comment>
<dbReference type="RefSeq" id="XP_013228789.1">
    <property type="nucleotide sequence ID" value="XM_013373335.1"/>
</dbReference>
<protein>
    <recommendedName>
        <fullName evidence="6">Large ribosomal subunit protein uL24c</fullName>
    </recommendedName>
</protein>
<evidence type="ECO:0000256" key="5">
    <source>
        <dbReference type="ARBA" id="ARBA00023274"/>
    </source>
</evidence>
<comment type="subunit">
    <text evidence="3">Part of the 50S ribosomal subunit.</text>
</comment>
<reference evidence="8" key="2">
    <citation type="submission" date="2013-10" db="EMBL/GenBank/DDBJ databases">
        <authorList>
            <person name="Aslett M."/>
        </authorList>
    </citation>
    <scope>NUCLEOTIDE SEQUENCE [LARGE SCALE GENOMIC DNA]</scope>
    <source>
        <strain evidence="8">Houghton</strain>
    </source>
</reference>
<evidence type="ECO:0000259" key="7">
    <source>
        <dbReference type="SMART" id="SM00739"/>
    </source>
</evidence>
<dbReference type="VEuPathDB" id="ToxoDB:ETH_00002700"/>
<feature type="non-terminal residue" evidence="8">
    <location>
        <position position="150"/>
    </location>
</feature>
<dbReference type="HAMAP" id="MF_01326_B">
    <property type="entry name" value="Ribosomal_uL24_B"/>
    <property type="match status" value="1"/>
</dbReference>
<evidence type="ECO:0000256" key="4">
    <source>
        <dbReference type="ARBA" id="ARBA00022980"/>
    </source>
</evidence>
<name>U6KMB6_EIMTE</name>
<dbReference type="Proteomes" id="UP000030747">
    <property type="component" value="Unassembled WGS sequence"/>
</dbReference>
<evidence type="ECO:0000256" key="2">
    <source>
        <dbReference type="ARBA" id="ARBA00010618"/>
    </source>
</evidence>
<keyword evidence="5" id="KW-0687">Ribonucleoprotein</keyword>